<keyword evidence="3" id="KW-1185">Reference proteome</keyword>
<gene>
    <name evidence="2" type="ORF">ALC57_12265</name>
</gene>
<reference evidence="2 3" key="1">
    <citation type="submission" date="2015-09" db="EMBL/GenBank/DDBJ databases">
        <title>Trachymyrmex cornetzi WGS genome.</title>
        <authorList>
            <person name="Nygaard S."/>
            <person name="Hu H."/>
            <person name="Boomsma J."/>
            <person name="Zhang G."/>
        </authorList>
    </citation>
    <scope>NUCLEOTIDE SEQUENCE [LARGE SCALE GENOMIC DNA]</scope>
    <source>
        <strain evidence="2">Tcor2-1</strain>
        <tissue evidence="2">Whole body</tissue>
    </source>
</reference>
<feature type="non-terminal residue" evidence="2">
    <location>
        <position position="1"/>
    </location>
</feature>
<dbReference type="Proteomes" id="UP000078492">
    <property type="component" value="Unassembled WGS sequence"/>
</dbReference>
<evidence type="ECO:0000313" key="2">
    <source>
        <dbReference type="EMBL" id="KYN15480.1"/>
    </source>
</evidence>
<dbReference type="AlphaFoldDB" id="A0A151J0Y5"/>
<feature type="compositionally biased region" description="Basic and acidic residues" evidence="1">
    <location>
        <begin position="112"/>
        <end position="137"/>
    </location>
</feature>
<protein>
    <submittedName>
        <fullName evidence="2">Uncharacterized protein</fullName>
    </submittedName>
</protein>
<feature type="region of interest" description="Disordered" evidence="1">
    <location>
        <begin position="112"/>
        <end position="147"/>
    </location>
</feature>
<name>A0A151J0Y5_9HYME</name>
<proteinExistence type="predicted"/>
<evidence type="ECO:0000313" key="3">
    <source>
        <dbReference type="Proteomes" id="UP000078492"/>
    </source>
</evidence>
<dbReference type="EMBL" id="KQ980575">
    <property type="protein sequence ID" value="KYN15480.1"/>
    <property type="molecule type" value="Genomic_DNA"/>
</dbReference>
<accession>A0A151J0Y5</accession>
<sequence length="227" mass="25602">IYFSLAKRRKIKGKQETTARDGGNQAGLHPEMDFLGASAEHRATGWLIVVQERENEILLSAFSFFSHLRKYNLKRCRRLSCHNRRSYTSSKKYRTAPGLAETAGGADVRIEEAESAVRSEKPTDLDGIRDAKEKRFPPEGPSSHLSLSLSLSLTHSLQDRSRASRGRMARGRNAQPRAMLPSRDVNCLRCFLHNRRSGKWPDGRVVPADHHSENDVFPTTLILRVPS</sequence>
<evidence type="ECO:0000256" key="1">
    <source>
        <dbReference type="SAM" id="MobiDB-lite"/>
    </source>
</evidence>
<organism evidence="2 3">
    <name type="scientific">Trachymyrmex cornetzi</name>
    <dbReference type="NCBI Taxonomy" id="471704"/>
    <lineage>
        <taxon>Eukaryota</taxon>
        <taxon>Metazoa</taxon>
        <taxon>Ecdysozoa</taxon>
        <taxon>Arthropoda</taxon>
        <taxon>Hexapoda</taxon>
        <taxon>Insecta</taxon>
        <taxon>Pterygota</taxon>
        <taxon>Neoptera</taxon>
        <taxon>Endopterygota</taxon>
        <taxon>Hymenoptera</taxon>
        <taxon>Apocrita</taxon>
        <taxon>Aculeata</taxon>
        <taxon>Formicoidea</taxon>
        <taxon>Formicidae</taxon>
        <taxon>Myrmicinae</taxon>
        <taxon>Trachymyrmex</taxon>
    </lineage>
</organism>